<evidence type="ECO:0000259" key="3">
    <source>
        <dbReference type="Pfam" id="PF07693"/>
    </source>
</evidence>
<dbReference type="OrthoDB" id="2308880at2"/>
<dbReference type="eggNOG" id="ENOG5033T9S">
    <property type="taxonomic scope" value="Bacteria"/>
</dbReference>
<dbReference type="InterPro" id="IPR011646">
    <property type="entry name" value="KAP_P-loop"/>
</dbReference>
<keyword evidence="2" id="KW-0472">Membrane</keyword>
<name>A0A087CE14_9BIFI</name>
<dbReference type="SUPFAM" id="SSF52540">
    <property type="entry name" value="P-loop containing nucleoside triphosphate hydrolases"/>
    <property type="match status" value="1"/>
</dbReference>
<accession>A0A087CE14</accession>
<dbReference type="InterPro" id="IPR027417">
    <property type="entry name" value="P-loop_NTPase"/>
</dbReference>
<evidence type="ECO:0000313" key="5">
    <source>
        <dbReference type="Proteomes" id="UP000029050"/>
    </source>
</evidence>
<reference evidence="4 5" key="1">
    <citation type="submission" date="2014-03" db="EMBL/GenBank/DDBJ databases">
        <title>Genomics of Bifidobacteria.</title>
        <authorList>
            <person name="Ventura M."/>
            <person name="Milani C."/>
            <person name="Lugli G.A."/>
        </authorList>
    </citation>
    <scope>NUCLEOTIDE SEQUENCE [LARGE SCALE GENOMIC DNA]</scope>
    <source>
        <strain evidence="4 5">LMG 21775</strain>
    </source>
</reference>
<gene>
    <name evidence="4" type="ORF">BPSY_1922</name>
</gene>
<evidence type="ECO:0000256" key="1">
    <source>
        <dbReference type="SAM" id="MobiDB-lite"/>
    </source>
</evidence>
<feature type="domain" description="KAP NTPase" evidence="3">
    <location>
        <begin position="34"/>
        <end position="192"/>
    </location>
</feature>
<keyword evidence="2" id="KW-0812">Transmembrane</keyword>
<dbReference type="Proteomes" id="UP000029050">
    <property type="component" value="Unassembled WGS sequence"/>
</dbReference>
<comment type="caution">
    <text evidence="4">The sequence shown here is derived from an EMBL/GenBank/DDBJ whole genome shotgun (WGS) entry which is preliminary data.</text>
</comment>
<dbReference type="AlphaFoldDB" id="A0A087CE14"/>
<protein>
    <submittedName>
        <fullName evidence="4">YmdA/YtgF family protein</fullName>
    </submittedName>
</protein>
<organism evidence="4 5">
    <name type="scientific">Bifidobacterium psychraerophilum</name>
    <dbReference type="NCBI Taxonomy" id="218140"/>
    <lineage>
        <taxon>Bacteria</taxon>
        <taxon>Bacillati</taxon>
        <taxon>Actinomycetota</taxon>
        <taxon>Actinomycetes</taxon>
        <taxon>Bifidobacteriales</taxon>
        <taxon>Bifidobacteriaceae</taxon>
        <taxon>Bifidobacterium</taxon>
    </lineage>
</organism>
<keyword evidence="2" id="KW-1133">Transmembrane helix</keyword>
<dbReference type="Pfam" id="PF07693">
    <property type="entry name" value="KAP_NTPase"/>
    <property type="match status" value="1"/>
</dbReference>
<dbReference type="EMBL" id="JGZI01000010">
    <property type="protein sequence ID" value="KFI81514.1"/>
    <property type="molecule type" value="Genomic_DNA"/>
</dbReference>
<sequence>MVEKSGLRINHIDVSRQAEAFAGRIGSSEVKTYFLQGSWGSGKSEYLRAVKDSAALREFTFIELALWRPKDKASLARRIFSRTVPKTSIGFTILGWLFFLLSLLGSGALASRGIVQWGDTNDWVMPVTFLAVILTTLYGFLQSKWLDIDRLLFWISAKVLTCRRRYKVLVVDDFDRLDAETQQGMYMFFNMIHGRTRIVFVGDLRKMQNTKDNYLGKIIDQKVALPFQLESSNVSQQISETIKTRLHIPFNPSIIETLFAEDGLTARDANQYLSYVESEFIDQDKKNRVQPDQELFIIYLYLFHPAEYEKLTAGWMPPEKDKRNSAQKKDEQDDNAENSLIAAYMDGVLQKNQNNPPDFSTNTSMYFVNEFATNHSLVELNKIINSEVESRKLFLVNDSTAFADYEEVLDYIEKMTDTEYRNVQKKLEHEAVTTMHSEVRHTPNRLVKLVFTRRLKLVEQLLLRSMDTSSEEFDRKLIDNFEGIFNAAQENLSDEIGITERMYYYRSCLNLYGTIMPTGDFLGRAIPAINEDNVSVYFSAKAKEIENDHDFGQHDYDAEVLIAQLGYRYWLDGPVNPTKNPLFKSKVDLIEKLKNSEYRTFWNVYDIEPSAREPERLQGGAALLFDYNDQSYDKHVLAKLKNQQ</sequence>
<dbReference type="RefSeq" id="WP_034886820.1">
    <property type="nucleotide sequence ID" value="NZ_JGZI01000010.1"/>
</dbReference>
<dbReference type="GeneID" id="98301114"/>
<feature type="compositionally biased region" description="Basic and acidic residues" evidence="1">
    <location>
        <begin position="318"/>
        <end position="331"/>
    </location>
</feature>
<evidence type="ECO:0000313" key="4">
    <source>
        <dbReference type="EMBL" id="KFI81514.1"/>
    </source>
</evidence>
<dbReference type="Gene3D" id="3.40.50.300">
    <property type="entry name" value="P-loop containing nucleotide triphosphate hydrolases"/>
    <property type="match status" value="1"/>
</dbReference>
<keyword evidence="5" id="KW-1185">Reference proteome</keyword>
<evidence type="ECO:0000256" key="2">
    <source>
        <dbReference type="SAM" id="Phobius"/>
    </source>
</evidence>
<feature type="transmembrane region" description="Helical" evidence="2">
    <location>
        <begin position="87"/>
        <end position="111"/>
    </location>
</feature>
<feature type="transmembrane region" description="Helical" evidence="2">
    <location>
        <begin position="123"/>
        <end position="141"/>
    </location>
</feature>
<feature type="region of interest" description="Disordered" evidence="1">
    <location>
        <begin position="314"/>
        <end position="334"/>
    </location>
</feature>
<proteinExistence type="predicted"/>